<dbReference type="EMBL" id="JADIMX010000041">
    <property type="protein sequence ID" value="MBO8434115.1"/>
    <property type="molecule type" value="Genomic_DNA"/>
</dbReference>
<proteinExistence type="predicted"/>
<dbReference type="InterPro" id="IPR019096">
    <property type="entry name" value="YopX_protein"/>
</dbReference>
<name>A0A9D9DW98_9FIRM</name>
<sequence>MRKILSRGKSIDNNQWIYGYYDKSTDCIIDKNNSAFIVDFGTIGHFTGIVDKNGNKIFEGDIVNIKGYTEPLIIYVNNDYSCYALGEGEEKIYIQGSNTKNVVVIGNIYDNPELMEK</sequence>
<reference evidence="2" key="1">
    <citation type="submission" date="2020-10" db="EMBL/GenBank/DDBJ databases">
        <authorList>
            <person name="Gilroy R."/>
        </authorList>
    </citation>
    <scope>NUCLEOTIDE SEQUENCE</scope>
    <source>
        <strain evidence="2">F6-4510</strain>
    </source>
</reference>
<comment type="caution">
    <text evidence="2">The sequence shown here is derived from an EMBL/GenBank/DDBJ whole genome shotgun (WGS) entry which is preliminary data.</text>
</comment>
<organism evidence="2 3">
    <name type="scientific">Candidatus Fimicola merdigallinarum</name>
    <dbReference type="NCBI Taxonomy" id="2840819"/>
    <lineage>
        <taxon>Bacteria</taxon>
        <taxon>Bacillati</taxon>
        <taxon>Bacillota</taxon>
        <taxon>Clostridia</taxon>
        <taxon>Lachnospirales</taxon>
        <taxon>Lachnospiraceae</taxon>
        <taxon>Lachnospiraceae incertae sedis</taxon>
        <taxon>Candidatus Fimicola</taxon>
    </lineage>
</organism>
<dbReference type="Pfam" id="PF09643">
    <property type="entry name" value="YopX"/>
    <property type="match status" value="1"/>
</dbReference>
<reference evidence="2" key="2">
    <citation type="journal article" date="2021" name="PeerJ">
        <title>Extensive microbial diversity within the chicken gut microbiome revealed by metagenomics and culture.</title>
        <authorList>
            <person name="Gilroy R."/>
            <person name="Ravi A."/>
            <person name="Getino M."/>
            <person name="Pursley I."/>
            <person name="Horton D.L."/>
            <person name="Alikhan N.F."/>
            <person name="Baker D."/>
            <person name="Gharbi K."/>
            <person name="Hall N."/>
            <person name="Watson M."/>
            <person name="Adriaenssens E.M."/>
            <person name="Foster-Nyarko E."/>
            <person name="Jarju S."/>
            <person name="Secka A."/>
            <person name="Antonio M."/>
            <person name="Oren A."/>
            <person name="Chaudhuri R.R."/>
            <person name="La Ragione R."/>
            <person name="Hildebrand F."/>
            <person name="Pallen M.J."/>
        </authorList>
    </citation>
    <scope>NUCLEOTIDE SEQUENCE</scope>
    <source>
        <strain evidence="2">F6-4510</strain>
    </source>
</reference>
<protein>
    <recommendedName>
        <fullName evidence="1">YopX protein domain-containing protein</fullName>
    </recommendedName>
</protein>
<dbReference type="Gene3D" id="2.30.30.290">
    <property type="entry name" value="YopX-like domains"/>
    <property type="match status" value="1"/>
</dbReference>
<accession>A0A9D9DW98</accession>
<dbReference type="SUPFAM" id="SSF159006">
    <property type="entry name" value="YopX-like"/>
    <property type="match status" value="1"/>
</dbReference>
<evidence type="ECO:0000313" key="3">
    <source>
        <dbReference type="Proteomes" id="UP000823611"/>
    </source>
</evidence>
<dbReference type="AlphaFoldDB" id="A0A9D9DW98"/>
<gene>
    <name evidence="2" type="ORF">IAC55_02170</name>
</gene>
<feature type="domain" description="YopX protein" evidence="1">
    <location>
        <begin position="21"/>
        <end position="116"/>
    </location>
</feature>
<dbReference type="Proteomes" id="UP000823611">
    <property type="component" value="Unassembled WGS sequence"/>
</dbReference>
<dbReference type="InterPro" id="IPR023385">
    <property type="entry name" value="YopX-like_C"/>
</dbReference>
<evidence type="ECO:0000259" key="1">
    <source>
        <dbReference type="Pfam" id="PF09643"/>
    </source>
</evidence>
<evidence type="ECO:0000313" key="2">
    <source>
        <dbReference type="EMBL" id="MBO8434115.1"/>
    </source>
</evidence>